<proteinExistence type="predicted"/>
<organism evidence="2 3">
    <name type="scientific">Lysobacter auxotrophicus</name>
    <dbReference type="NCBI Taxonomy" id="2992573"/>
    <lineage>
        <taxon>Bacteria</taxon>
        <taxon>Pseudomonadati</taxon>
        <taxon>Pseudomonadota</taxon>
        <taxon>Gammaproteobacteria</taxon>
        <taxon>Lysobacterales</taxon>
        <taxon>Lysobacteraceae</taxon>
        <taxon>Lysobacter</taxon>
    </lineage>
</organism>
<accession>A0ABN6UJ48</accession>
<feature type="chain" id="PRO_5047395536" evidence="1">
    <location>
        <begin position="24"/>
        <end position="107"/>
    </location>
</feature>
<feature type="signal peptide" evidence="1">
    <location>
        <begin position="1"/>
        <end position="23"/>
    </location>
</feature>
<dbReference type="RefSeq" id="WP_281781094.1">
    <property type="nucleotide sequence ID" value="NZ_AP027041.1"/>
</dbReference>
<name>A0ABN6UJ48_9GAMM</name>
<dbReference type="EMBL" id="AP027041">
    <property type="protein sequence ID" value="BDU15613.1"/>
    <property type="molecule type" value="Genomic_DNA"/>
</dbReference>
<sequence length="107" mass="11371">MKRFVTASVVVLCTGVAITNAHASDLRILMTGSAIAPTCAPGVVPDDDSTLARDLHMQCPEASPSAHDNVQPQSAGTARVRPVEYYDGAMRAPGNELAVRRPAYTYE</sequence>
<dbReference type="Proteomes" id="UP001317822">
    <property type="component" value="Chromosome"/>
</dbReference>
<evidence type="ECO:0000313" key="3">
    <source>
        <dbReference type="Proteomes" id="UP001317822"/>
    </source>
</evidence>
<evidence type="ECO:0000313" key="2">
    <source>
        <dbReference type="EMBL" id="BDU15613.1"/>
    </source>
</evidence>
<gene>
    <name evidence="2" type="ORF">LA521A_08140</name>
</gene>
<keyword evidence="3" id="KW-1185">Reference proteome</keyword>
<keyword evidence="1" id="KW-0732">Signal</keyword>
<protein>
    <submittedName>
        <fullName evidence="2">Uncharacterized protein</fullName>
    </submittedName>
</protein>
<evidence type="ECO:0000256" key="1">
    <source>
        <dbReference type="SAM" id="SignalP"/>
    </source>
</evidence>
<reference evidence="2 3" key="1">
    <citation type="journal article" date="2023" name="Int. J. Syst. Evol. Microbiol.">
        <title>Physiological and genomic analyses of cobalamin (vitamin B12)-auxotrophy of Lysobacter auxotrophicus sp. nov., a methionine-auxotrophic chitinolytic bacterium isolated from chitin-treated soil.</title>
        <authorList>
            <person name="Saito A."/>
            <person name="Dohra H."/>
            <person name="Hamada M."/>
            <person name="Moriuchi R."/>
            <person name="Kotsuchibashi Y."/>
            <person name="Mori K."/>
        </authorList>
    </citation>
    <scope>NUCLEOTIDE SEQUENCE [LARGE SCALE GENOMIC DNA]</scope>
    <source>
        <strain evidence="2 3">5-21a</strain>
    </source>
</reference>